<protein>
    <submittedName>
        <fullName evidence="2">Uncharacterized protein</fullName>
    </submittedName>
</protein>
<sequence length="348" mass="39414">MKGYYAETNDPRERPRTIKLNINYELTGAAQRKFIHDGADSIYNCRLILQVQTPQLELPPRMSLNRITRFVESCLENYVCDNLREGRNYYIEDKPKKKFCFPSGKPGAFAELEEATGNTEAKGDFGSFQGIMNKIIDASLEELMNVLIDKDGAFTFPNITHKCSAGISFVQARARLEITGGKLYGLSNLRRHGPFKLERSGQKLMFSMGVKLPVARLEFLNYTFAYEPATFSLAKKAFNLFMDVSQRETININGDIILTISRMKLSAEAFLDYSKTPCVQRIDKIKILEVSDIDLTLTGLGLVTYIIQEKFNIIAAICTKNIARILEKSFLGAIESHVPDSYCEKFRT</sequence>
<organism evidence="1 2">
    <name type="scientific">Fopius arisanus</name>
    <dbReference type="NCBI Taxonomy" id="64838"/>
    <lineage>
        <taxon>Eukaryota</taxon>
        <taxon>Metazoa</taxon>
        <taxon>Ecdysozoa</taxon>
        <taxon>Arthropoda</taxon>
        <taxon>Hexapoda</taxon>
        <taxon>Insecta</taxon>
        <taxon>Pterygota</taxon>
        <taxon>Neoptera</taxon>
        <taxon>Endopterygota</taxon>
        <taxon>Hymenoptera</taxon>
        <taxon>Apocrita</taxon>
        <taxon>Ichneumonoidea</taxon>
        <taxon>Braconidae</taxon>
        <taxon>Opiinae</taxon>
        <taxon>Fopius</taxon>
    </lineage>
</organism>
<dbReference type="GeneID" id="105269689"/>
<evidence type="ECO:0000313" key="1">
    <source>
        <dbReference type="Proteomes" id="UP000694866"/>
    </source>
</evidence>
<dbReference type="AlphaFoldDB" id="A0A9R1TDU6"/>
<dbReference type="Pfam" id="PF16984">
    <property type="entry name" value="Grp7_allergen"/>
    <property type="match status" value="1"/>
</dbReference>
<name>A0A9R1TDU6_9HYME</name>
<dbReference type="Proteomes" id="UP000694866">
    <property type="component" value="Unplaced"/>
</dbReference>
<reference evidence="2" key="1">
    <citation type="submission" date="2025-08" db="UniProtKB">
        <authorList>
            <consortium name="RefSeq"/>
        </authorList>
    </citation>
    <scope>IDENTIFICATION</scope>
    <source>
        <strain evidence="2">USDA-PBARC FA_bdor</strain>
        <tissue evidence="2">Whole organism</tissue>
    </source>
</reference>
<evidence type="ECO:0000313" key="2">
    <source>
        <dbReference type="RefSeq" id="XP_011308434.1"/>
    </source>
</evidence>
<proteinExistence type="predicted"/>
<dbReference type="KEGG" id="fas:105269689"/>
<dbReference type="Gene3D" id="3.15.10.50">
    <property type="match status" value="1"/>
</dbReference>
<gene>
    <name evidence="2" type="primary">LOC105269689</name>
</gene>
<dbReference type="RefSeq" id="XP_011308434.1">
    <property type="nucleotide sequence ID" value="XM_011310132.1"/>
</dbReference>
<keyword evidence="1" id="KW-1185">Reference proteome</keyword>
<accession>A0A9R1TDU6</accession>
<dbReference type="InterPro" id="IPR020234">
    <property type="entry name" value="Mite_allergen_group-7"/>
</dbReference>
<dbReference type="InterPro" id="IPR038602">
    <property type="entry name" value="Mite_allergen_7_sf"/>
</dbReference>